<dbReference type="PROSITE" id="PS51263">
    <property type="entry name" value="ADF_H"/>
    <property type="match status" value="1"/>
</dbReference>
<keyword evidence="5" id="KW-0175">Coiled coil</keyword>
<keyword evidence="4" id="KW-0963">Cytoplasm</keyword>
<evidence type="ECO:0000256" key="9">
    <source>
        <dbReference type="SAM" id="MobiDB-lite"/>
    </source>
</evidence>
<evidence type="ECO:0000256" key="4">
    <source>
        <dbReference type="ARBA" id="ARBA00022490"/>
    </source>
</evidence>
<dbReference type="Pfam" id="PF14604">
    <property type="entry name" value="SH3_9"/>
    <property type="match status" value="1"/>
</dbReference>
<feature type="domain" description="ADF-H" evidence="11">
    <location>
        <begin position="1"/>
        <end position="43"/>
    </location>
</feature>
<evidence type="ECO:0000259" key="10">
    <source>
        <dbReference type="PROSITE" id="PS50002"/>
    </source>
</evidence>
<evidence type="ECO:0000256" key="5">
    <source>
        <dbReference type="ARBA" id="ARBA00023054"/>
    </source>
</evidence>
<feature type="compositionally biased region" description="Acidic residues" evidence="9">
    <location>
        <begin position="301"/>
        <end position="312"/>
    </location>
</feature>
<evidence type="ECO:0000256" key="3">
    <source>
        <dbReference type="ARBA" id="ARBA00022443"/>
    </source>
</evidence>
<keyword evidence="3 8" id="KW-0728">SH3 domain</keyword>
<protein>
    <submittedName>
        <fullName evidence="13">Drebrin-like protein isoform X2</fullName>
    </submittedName>
</protein>
<dbReference type="SMART" id="SM00326">
    <property type="entry name" value="SH3"/>
    <property type="match status" value="1"/>
</dbReference>
<gene>
    <name evidence="13" type="primary">LOC106466863</name>
</gene>
<feature type="region of interest" description="Disordered" evidence="9">
    <location>
        <begin position="288"/>
        <end position="316"/>
    </location>
</feature>
<accession>A0ABM1T439</accession>
<dbReference type="PRINTS" id="PR00452">
    <property type="entry name" value="SH3DOMAIN"/>
</dbReference>
<evidence type="ECO:0000256" key="1">
    <source>
        <dbReference type="ARBA" id="ARBA00004245"/>
    </source>
</evidence>
<dbReference type="InterPro" id="IPR002108">
    <property type="entry name" value="ADF-H"/>
</dbReference>
<keyword evidence="12" id="KW-1185">Reference proteome</keyword>
<reference evidence="13" key="1">
    <citation type="submission" date="2025-08" db="UniProtKB">
        <authorList>
            <consortium name="RefSeq"/>
        </authorList>
    </citation>
    <scope>IDENTIFICATION</scope>
    <source>
        <tissue evidence="13">Muscle</tissue>
    </source>
</reference>
<dbReference type="InterPro" id="IPR029006">
    <property type="entry name" value="ADF-H/Gelsolin-like_dom_sf"/>
</dbReference>
<dbReference type="GeneID" id="106466863"/>
<evidence type="ECO:0000259" key="11">
    <source>
        <dbReference type="PROSITE" id="PS51263"/>
    </source>
</evidence>
<evidence type="ECO:0000256" key="6">
    <source>
        <dbReference type="ARBA" id="ARBA00023203"/>
    </source>
</evidence>
<proteinExistence type="inferred from homology"/>
<dbReference type="SUPFAM" id="SSF55753">
    <property type="entry name" value="Actin depolymerizing proteins"/>
    <property type="match status" value="1"/>
</dbReference>
<dbReference type="SUPFAM" id="SSF50044">
    <property type="entry name" value="SH3-domain"/>
    <property type="match status" value="1"/>
</dbReference>
<dbReference type="Proteomes" id="UP000694941">
    <property type="component" value="Unplaced"/>
</dbReference>
<dbReference type="PANTHER" id="PTHR10829:SF25">
    <property type="entry name" value="DREBRIN-LIKE PROTEIN"/>
    <property type="match status" value="1"/>
</dbReference>
<organism evidence="12 13">
    <name type="scientific">Limulus polyphemus</name>
    <name type="common">Atlantic horseshoe crab</name>
    <dbReference type="NCBI Taxonomy" id="6850"/>
    <lineage>
        <taxon>Eukaryota</taxon>
        <taxon>Metazoa</taxon>
        <taxon>Ecdysozoa</taxon>
        <taxon>Arthropoda</taxon>
        <taxon>Chelicerata</taxon>
        <taxon>Merostomata</taxon>
        <taxon>Xiphosura</taxon>
        <taxon>Limulidae</taxon>
        <taxon>Limulus</taxon>
    </lineage>
</organism>
<comment type="subcellular location">
    <subcellularLocation>
        <location evidence="1">Cytoplasm</location>
        <location evidence="1">Cytoskeleton</location>
    </subcellularLocation>
</comment>
<comment type="similarity">
    <text evidence="2">Belongs to the ABP1 family.</text>
</comment>
<name>A0ABM1T439_LIMPO</name>
<dbReference type="PANTHER" id="PTHR10829">
    <property type="entry name" value="CORTACTIN AND DREBRIN"/>
    <property type="match status" value="1"/>
</dbReference>
<dbReference type="RefSeq" id="XP_022250645.1">
    <property type="nucleotide sequence ID" value="XM_022394937.1"/>
</dbReference>
<sequence>MSRKGCCANHIHDITNFFKGAHLTINARTEEDVDPPVILERLSKSTASKFNFKERSDPVENTSPVGTNYKRIQPEREINPTEREKFWLKEQEEEQKRVAEDKLKADSTKARLEQERKERELREAQAREQLVKERTSSINKVREAEKNVENALKTSEAERLQWDKQLQENAREEQDRRNRSEQMRRQRSNEAQALISQRTVNAKAIFEKNSCAGQMIGMATAKPPVKLPQEMYTAEEPVAASGPEHVPLTIPVYQETASVQQEVEVTKDQDIKDLYSEEGFSYTRNLLRDSLPPRQDSELTNPEEEQNWDEPPLEAPPTVRDPLTEMMVEHGITSSPNYTPSQVIKASNQGLRARALYDYQAADATEISFDPDDIITHIEQIDEGWWQGLAPNGYYGLFPANYVELLD</sequence>
<dbReference type="CDD" id="cd11960">
    <property type="entry name" value="SH3_Abp1_eu"/>
    <property type="match status" value="1"/>
</dbReference>
<evidence type="ECO:0000313" key="13">
    <source>
        <dbReference type="RefSeq" id="XP_022250645.1"/>
    </source>
</evidence>
<dbReference type="InterPro" id="IPR035717">
    <property type="entry name" value="Drebrin-like_SH3"/>
</dbReference>
<dbReference type="Gene3D" id="2.30.30.40">
    <property type="entry name" value="SH3 Domains"/>
    <property type="match status" value="1"/>
</dbReference>
<dbReference type="PROSITE" id="PS50002">
    <property type="entry name" value="SH3"/>
    <property type="match status" value="1"/>
</dbReference>
<dbReference type="InterPro" id="IPR036028">
    <property type="entry name" value="SH3-like_dom_sf"/>
</dbReference>
<feature type="compositionally biased region" description="Basic and acidic residues" evidence="9">
    <location>
        <begin position="159"/>
        <end position="188"/>
    </location>
</feature>
<feature type="region of interest" description="Disordered" evidence="9">
    <location>
        <begin position="97"/>
        <end position="136"/>
    </location>
</feature>
<evidence type="ECO:0000256" key="7">
    <source>
        <dbReference type="ARBA" id="ARBA00023212"/>
    </source>
</evidence>
<evidence type="ECO:0000256" key="2">
    <source>
        <dbReference type="ARBA" id="ARBA00011039"/>
    </source>
</evidence>
<feature type="region of interest" description="Disordered" evidence="9">
    <location>
        <begin position="159"/>
        <end position="193"/>
    </location>
</feature>
<keyword evidence="7" id="KW-0206">Cytoskeleton</keyword>
<feature type="domain" description="SH3" evidence="10">
    <location>
        <begin position="348"/>
        <end position="407"/>
    </location>
</feature>
<keyword evidence="6" id="KW-0009">Actin-binding</keyword>
<dbReference type="InterPro" id="IPR001452">
    <property type="entry name" value="SH3_domain"/>
</dbReference>
<dbReference type="Gene3D" id="3.40.20.10">
    <property type="entry name" value="Severin"/>
    <property type="match status" value="1"/>
</dbReference>
<evidence type="ECO:0000256" key="8">
    <source>
        <dbReference type="PROSITE-ProRule" id="PRU00192"/>
    </source>
</evidence>
<evidence type="ECO:0000313" key="12">
    <source>
        <dbReference type="Proteomes" id="UP000694941"/>
    </source>
</evidence>